<dbReference type="Gene3D" id="3.10.450.620">
    <property type="entry name" value="JHP933, nucleotidyltransferase-like core domain"/>
    <property type="match status" value="1"/>
</dbReference>
<dbReference type="Pfam" id="PF08843">
    <property type="entry name" value="AbiEii"/>
    <property type="match status" value="1"/>
</dbReference>
<comment type="caution">
    <text evidence="1">The sequence shown here is derived from an EMBL/GenBank/DDBJ whole genome shotgun (WGS) entry which is preliminary data.</text>
</comment>
<dbReference type="AlphaFoldDB" id="A0A4V3D4X3"/>
<protein>
    <submittedName>
        <fullName evidence="1">Nucleotidyltransferase AbiEii toxin of type IV toxin-antitoxin system</fullName>
    </submittedName>
</protein>
<accession>A0A4V3D4X3</accession>
<evidence type="ECO:0000313" key="2">
    <source>
        <dbReference type="Proteomes" id="UP000294575"/>
    </source>
</evidence>
<proteinExistence type="predicted"/>
<name>A0A4V3D4X3_9GAMM</name>
<keyword evidence="1" id="KW-0808">Transferase</keyword>
<organism evidence="1 2">
    <name type="scientific">Thiopseudomonas denitrificans</name>
    <dbReference type="NCBI Taxonomy" id="1501432"/>
    <lineage>
        <taxon>Bacteria</taxon>
        <taxon>Pseudomonadati</taxon>
        <taxon>Pseudomonadota</taxon>
        <taxon>Gammaproteobacteria</taxon>
        <taxon>Pseudomonadales</taxon>
        <taxon>Pseudomonadaceae</taxon>
        <taxon>Thiopseudomonas</taxon>
    </lineage>
</organism>
<gene>
    <name evidence="1" type="ORF">DFQ45_10673</name>
</gene>
<dbReference type="OrthoDB" id="9780929at2"/>
<reference evidence="1 2" key="1">
    <citation type="submission" date="2019-03" db="EMBL/GenBank/DDBJ databases">
        <title>Genomic Encyclopedia of Type Strains, Phase IV (KMG-IV): sequencing the most valuable type-strain genomes for metagenomic binning, comparative biology and taxonomic classification.</title>
        <authorList>
            <person name="Goeker M."/>
        </authorList>
    </citation>
    <scope>NUCLEOTIDE SEQUENCE [LARGE SCALE GENOMIC DNA]</scope>
    <source>
        <strain evidence="1 2">DSM 28679</strain>
    </source>
</reference>
<dbReference type="EMBL" id="SNYK01000006">
    <property type="protein sequence ID" value="TDQ37847.1"/>
    <property type="molecule type" value="Genomic_DNA"/>
</dbReference>
<sequence length="326" mass="36675">MKRLALVSAQQRSELFAATASRMGITPAAAEKDFWIVWVLARLFEHAKWGQLLRFKGGTSLSKAYGVIERFSEDIDLILDWSGLSADNPTAQRSKTSQQKLNTKINQAAQALIAEQLLPDLQSSFSPVCTVALDDQDPHTLNVFYPAVFAAGYLRPVIRLEIGPLAAMLPMQHCMIESYAASKFPQVFSQPGVQVPTIKLERSFWEKLTILHAEAHRPANKPLPSRYARHYYDVWCLAQHSAIDAFIQNAGLLAEVVQFKQQFYPVGWASYNTATPAQIRLLPAPKHLDLLKKDYQAMQEMLFGETPDFITLMNDLQKLQNTINTV</sequence>
<dbReference type="InterPro" id="IPR014942">
    <property type="entry name" value="AbiEii"/>
</dbReference>
<dbReference type="GO" id="GO:0016740">
    <property type="term" value="F:transferase activity"/>
    <property type="evidence" value="ECO:0007669"/>
    <property type="project" value="UniProtKB-KW"/>
</dbReference>
<dbReference type="RefSeq" id="WP_101495935.1">
    <property type="nucleotide sequence ID" value="NZ_LNJZ01000003.1"/>
</dbReference>
<dbReference type="Proteomes" id="UP000294575">
    <property type="component" value="Unassembled WGS sequence"/>
</dbReference>
<evidence type="ECO:0000313" key="1">
    <source>
        <dbReference type="EMBL" id="TDQ37847.1"/>
    </source>
</evidence>
<keyword evidence="2" id="KW-1185">Reference proteome</keyword>